<keyword evidence="3" id="KW-1185">Reference proteome</keyword>
<protein>
    <submittedName>
        <fullName evidence="2">Leucine-rich repeat-containing protein 49-like</fullName>
    </submittedName>
</protein>
<feature type="compositionally biased region" description="Basic and acidic residues" evidence="1">
    <location>
        <begin position="1"/>
        <end position="32"/>
    </location>
</feature>
<evidence type="ECO:0000313" key="3">
    <source>
        <dbReference type="Proteomes" id="UP000747542"/>
    </source>
</evidence>
<sequence length="724" mass="79977">METRRQSEKQLQKAREKERAQATRISDEEKRNSAITNAMKHWQVVKKDHRKLIRKPSESSVSTSDHPPSKGSDATEMSSGFCGDTVSDVGEEEEEEEVVDKEELGVTVTSEDGKEGKVEGEETEGHQEDDRASLVSSVTSSGISDVSLIHKATERRLSSSDIQSMRENVTVSAVTNTIQAIKQFKMNSPRNADNKNNLPRSKSYTDMRVLRRKNSCEGDRPLRPKSVRNPNGEVWGGAGKVSEKISLDMASRATLPVKSVPVVRRGGVRLGSAHGSATDKARPRIIANENAKRSTPKNSELLKKTEQLKGTGHLPDKVVTAAITRVRSNLSLPIQGPEPPVSPRNAVSEPSEIDSSSDAESATTATTTNTAATPTSSVEVNYQPTHTRPHHNLADLRVPLARPKDPERPACERGEKPVSTVNQNTSGILREQGPNFLAELEGDRLSLYGQGALRCTEISWDKSMATGATTARFQYMNFEDIVDIFPKLRVKFPRLENFVFVETHLAKCSQLNALAELHQVTSLEVGREGNPLTQTTYWRLYAIFRLSHWGLRVINGTEVSEEERTEAAVMFSPLSQLAFTCLPRDQLAAFLSSHHHHANDHDTSSPPPGGSGQLDSGSGTAREESDAPRLNVPHLQDLIGKEALQYRPTVRLSQDESSALICAGRQARQLAVWTFDSIHRLHIHHSTWPSVLHDLVRDAVTDLAKPTYGKQCLEDVKRSLGWKK</sequence>
<feature type="region of interest" description="Disordered" evidence="1">
    <location>
        <begin position="216"/>
        <end position="235"/>
    </location>
</feature>
<feature type="compositionally biased region" description="Basic and acidic residues" evidence="1">
    <location>
        <begin position="111"/>
        <end position="132"/>
    </location>
</feature>
<feature type="compositionally biased region" description="Basic residues" evidence="1">
    <location>
        <begin position="43"/>
        <end position="54"/>
    </location>
</feature>
<name>A0A8J5ML54_HOMAM</name>
<dbReference type="OrthoDB" id="1939344at2759"/>
<organism evidence="2 3">
    <name type="scientific">Homarus americanus</name>
    <name type="common">American lobster</name>
    <dbReference type="NCBI Taxonomy" id="6706"/>
    <lineage>
        <taxon>Eukaryota</taxon>
        <taxon>Metazoa</taxon>
        <taxon>Ecdysozoa</taxon>
        <taxon>Arthropoda</taxon>
        <taxon>Crustacea</taxon>
        <taxon>Multicrustacea</taxon>
        <taxon>Malacostraca</taxon>
        <taxon>Eumalacostraca</taxon>
        <taxon>Eucarida</taxon>
        <taxon>Decapoda</taxon>
        <taxon>Pleocyemata</taxon>
        <taxon>Astacidea</taxon>
        <taxon>Nephropoidea</taxon>
        <taxon>Nephropidae</taxon>
        <taxon>Homarus</taxon>
    </lineage>
</organism>
<feature type="region of interest" description="Disordered" evidence="1">
    <location>
        <begin position="1"/>
        <end position="138"/>
    </location>
</feature>
<dbReference type="Pfam" id="PF14580">
    <property type="entry name" value="LRR_9"/>
    <property type="match status" value="1"/>
</dbReference>
<evidence type="ECO:0000256" key="1">
    <source>
        <dbReference type="SAM" id="MobiDB-lite"/>
    </source>
</evidence>
<dbReference type="Proteomes" id="UP000747542">
    <property type="component" value="Unassembled WGS sequence"/>
</dbReference>
<dbReference type="AlphaFoldDB" id="A0A8J5ML54"/>
<feature type="region of interest" description="Disordered" evidence="1">
    <location>
        <begin position="271"/>
        <end position="299"/>
    </location>
</feature>
<gene>
    <name evidence="2" type="primary">Lrrc49-L</name>
    <name evidence="2" type="ORF">Hamer_G019851</name>
</gene>
<feature type="compositionally biased region" description="Basic and acidic residues" evidence="1">
    <location>
        <begin position="402"/>
        <end position="416"/>
    </location>
</feature>
<comment type="caution">
    <text evidence="2">The sequence shown here is derived from an EMBL/GenBank/DDBJ whole genome shotgun (WGS) entry which is preliminary data.</text>
</comment>
<feature type="compositionally biased region" description="Acidic residues" evidence="1">
    <location>
        <begin position="89"/>
        <end position="100"/>
    </location>
</feature>
<accession>A0A8J5ML54</accession>
<dbReference type="EMBL" id="JAHLQT010041650">
    <property type="protein sequence ID" value="KAG7155434.1"/>
    <property type="molecule type" value="Genomic_DNA"/>
</dbReference>
<feature type="region of interest" description="Disordered" evidence="1">
    <location>
        <begin position="593"/>
        <end position="632"/>
    </location>
</feature>
<evidence type="ECO:0000313" key="2">
    <source>
        <dbReference type="EMBL" id="KAG7155434.1"/>
    </source>
</evidence>
<reference evidence="2" key="1">
    <citation type="journal article" date="2021" name="Sci. Adv.">
        <title>The American lobster genome reveals insights on longevity, neural, and immune adaptations.</title>
        <authorList>
            <person name="Polinski J.M."/>
            <person name="Zimin A.V."/>
            <person name="Clark K.F."/>
            <person name="Kohn A.B."/>
            <person name="Sadowski N."/>
            <person name="Timp W."/>
            <person name="Ptitsyn A."/>
            <person name="Khanna P."/>
            <person name="Romanova D.Y."/>
            <person name="Williams P."/>
            <person name="Greenwood S.J."/>
            <person name="Moroz L.L."/>
            <person name="Walt D.R."/>
            <person name="Bodnar A.G."/>
        </authorList>
    </citation>
    <scope>NUCLEOTIDE SEQUENCE</scope>
    <source>
        <strain evidence="2">GMGI-L3</strain>
    </source>
</reference>
<proteinExistence type="predicted"/>
<feature type="region of interest" description="Disordered" evidence="1">
    <location>
        <begin position="330"/>
        <end position="427"/>
    </location>
</feature>
<feature type="compositionally biased region" description="Low complexity" evidence="1">
    <location>
        <begin position="358"/>
        <end position="377"/>
    </location>
</feature>